<dbReference type="OrthoDB" id="330758at2759"/>
<feature type="transmembrane region" description="Helical" evidence="2">
    <location>
        <begin position="283"/>
        <end position="307"/>
    </location>
</feature>
<reference evidence="4" key="1">
    <citation type="submission" date="2025-08" db="UniProtKB">
        <authorList>
            <consortium name="RefSeq"/>
        </authorList>
    </citation>
    <scope>IDENTIFICATION</scope>
</reference>
<organism evidence="3 4">
    <name type="scientific">Cyclospora cayetanensis</name>
    <dbReference type="NCBI Taxonomy" id="88456"/>
    <lineage>
        <taxon>Eukaryota</taxon>
        <taxon>Sar</taxon>
        <taxon>Alveolata</taxon>
        <taxon>Apicomplexa</taxon>
        <taxon>Conoidasida</taxon>
        <taxon>Coccidia</taxon>
        <taxon>Eucoccidiorida</taxon>
        <taxon>Eimeriorina</taxon>
        <taxon>Eimeriidae</taxon>
        <taxon>Cyclospora</taxon>
    </lineage>
</organism>
<keyword evidence="2" id="KW-1133">Transmembrane helix</keyword>
<keyword evidence="2" id="KW-0812">Transmembrane</keyword>
<dbReference type="GeneID" id="34618355"/>
<keyword evidence="3" id="KW-1185">Reference proteome</keyword>
<dbReference type="AlphaFoldDB" id="A0A6P5WDC8"/>
<gene>
    <name evidence="4" type="primary">LOC34618355</name>
</gene>
<feature type="transmembrane region" description="Helical" evidence="2">
    <location>
        <begin position="250"/>
        <end position="271"/>
    </location>
</feature>
<accession>A0A6P5WDC8</accession>
<evidence type="ECO:0000256" key="2">
    <source>
        <dbReference type="SAM" id="Phobius"/>
    </source>
</evidence>
<evidence type="ECO:0000256" key="1">
    <source>
        <dbReference type="SAM" id="MobiDB-lite"/>
    </source>
</evidence>
<feature type="transmembrane region" description="Helical" evidence="2">
    <location>
        <begin position="226"/>
        <end position="243"/>
    </location>
</feature>
<evidence type="ECO:0000313" key="4">
    <source>
        <dbReference type="RefSeq" id="XP_022590043.2"/>
    </source>
</evidence>
<name>A0A6P5WDC8_9EIME</name>
<sequence>MASPFGHNGPDHHAANVLCHELEYSRSFSLTEQAEKTFGASSGVAPFEYQAKEHLMRFSVGGTAVAGVLGNSPGNSPLAVVTREASHLAHNPLASRQLEMESDCGAVSPRGIPDHASEDHYSNLSPQQRNTQGQFRQFVSIDISEGPPKREDQQEKRQEAEPDTAFRLHNARAHKWWQKSADAGQEASQIAEDAFARVKCWREIFSALTGMHGVYVLANFAFENPAGGLCSLFCFFCSAFAQFDRRAPSYFLTALLSFCFGIVVAVSRSTAVRGFEAFAQNAILRRICVTQVSLLFLAAAVASMLGLRIMQLHRFLREPGVLIPLQCRESEAAAGMGGPGNTSEVKTLDAKKHVRDDYQEQKDAMGYGNPIGHTGTHTSASQRPSFHHALATTLNQKGHWGRRGSGVSGELPLSAGADRNGRFVLTAMLDIPVRCGLAATPDTVIHVAGK</sequence>
<feature type="compositionally biased region" description="Basic and acidic residues" evidence="1">
    <location>
        <begin position="112"/>
        <end position="121"/>
    </location>
</feature>
<keyword evidence="2" id="KW-0472">Membrane</keyword>
<feature type="region of interest" description="Disordered" evidence="1">
    <location>
        <begin position="104"/>
        <end position="129"/>
    </location>
</feature>
<dbReference type="Proteomes" id="UP000515125">
    <property type="component" value="Unplaced"/>
</dbReference>
<proteinExistence type="predicted"/>
<protein>
    <submittedName>
        <fullName evidence="4">Uncharacterized protein LOC34618355</fullName>
    </submittedName>
</protein>
<evidence type="ECO:0000313" key="3">
    <source>
        <dbReference type="Proteomes" id="UP000515125"/>
    </source>
</evidence>
<dbReference type="RefSeq" id="XP_022590043.2">
    <property type="nucleotide sequence ID" value="XM_022731690.2"/>
</dbReference>